<dbReference type="SUPFAM" id="SSF55383">
    <property type="entry name" value="Copper amine oxidase, domain N"/>
    <property type="match status" value="1"/>
</dbReference>
<sequence length="654" mass="71293">MFKKWFVLLLAVCLMIPTAAGAAYGESAKDSANISMLLPDGTPLMKDGTAWITYTRLPFDKIPVPMGEDLEQIAGTSEYGFGVARSGELAMWDQKGYRSIAGQNNVKQVGEGYWLTKEGTIYHLVNDAPQAVKGFEGIAVFDGQSGIVGGITQSGTVLYHNRSYTPEPVTLGQVPDPSNIRKMKVAGDYTAVLYQDGRIILFSTLRINGSTTYLSQTLFQDGADISFGKEQKLLFAKKDGTVWSAKLDVFTQTFETSPVSGINGVRQIVGIGGTKSFFAQMSDGTWIEYENGQKYDVPVPSITAVTFKVANAKPKVGSTITPSVEFQYGSGEKHKVPANLVTLSIDKPHLLKATGNGTYKVLGVGEINLTIEAAGKMQSVKVVSGLGKPLQNAKQEKGITYLPLKPVFEALGGSVQYQASSKTFNIVVGTTEISVKTGSKQAKINGKTVNMKGAPIQNKGETLVSSDLLASALGAKLKWDSKKQQMTVTLGSAQFIVKGEQKKGQSTSSGGNSSGKSKMSAVPASGSMAGWKLLKGHEYEKSLRIYFQYKNGILKTKTEDIRKVDLNKKVTWVDDYGYKHTNTVREIYTLLFSLSNQYTSDWLHKKFGKLYEDWLLTSLVDAGRIVEQYLQETGQMPSYTPNVTLTPEAEFEYE</sequence>
<dbReference type="InterPro" id="IPR012854">
    <property type="entry name" value="Cu_amine_oxidase-like_N"/>
</dbReference>
<dbReference type="AlphaFoldDB" id="A0A1B2DY61"/>
<reference evidence="4" key="1">
    <citation type="submission" date="2016-08" db="EMBL/GenBank/DDBJ databases">
        <title>Complete Genome Seqeunce of Paenibacillus sp. nov. IHBB 9852 from high altitute lake of Indian trans-Himalayas.</title>
        <authorList>
            <person name="Kiran S."/>
            <person name="Swarnkar M.K."/>
            <person name="Rana A."/>
            <person name="Tewari R."/>
            <person name="Gulati A."/>
        </authorList>
    </citation>
    <scope>NUCLEOTIDE SEQUENCE [LARGE SCALE GENOMIC DNA]</scope>
    <source>
        <strain evidence="4">IHBB 9852</strain>
    </source>
</reference>
<feature type="signal peptide" evidence="2">
    <location>
        <begin position="1"/>
        <end position="22"/>
    </location>
</feature>
<feature type="compositionally biased region" description="Low complexity" evidence="1">
    <location>
        <begin position="504"/>
        <end position="520"/>
    </location>
</feature>
<feature type="region of interest" description="Disordered" evidence="1">
    <location>
        <begin position="501"/>
        <end position="521"/>
    </location>
</feature>
<dbReference type="Gene3D" id="3.30.457.10">
    <property type="entry name" value="Copper amine oxidase-like, N-terminal domain"/>
    <property type="match status" value="1"/>
</dbReference>
<feature type="chain" id="PRO_5008535542" evidence="2">
    <location>
        <begin position="23"/>
        <end position="654"/>
    </location>
</feature>
<name>A0A1B2DY61_9BACL</name>
<evidence type="ECO:0000259" key="3">
    <source>
        <dbReference type="Pfam" id="PF07833"/>
    </source>
</evidence>
<dbReference type="EMBL" id="CP016809">
    <property type="protein sequence ID" value="ANY72612.1"/>
    <property type="molecule type" value="Genomic_DNA"/>
</dbReference>
<dbReference type="RefSeq" id="WP_099477270.1">
    <property type="nucleotide sequence ID" value="NZ_CP016809.1"/>
</dbReference>
<dbReference type="InterPro" id="IPR036582">
    <property type="entry name" value="Mao_N_sf"/>
</dbReference>
<protein>
    <submittedName>
        <fullName evidence="4">Copper amine oxidase</fullName>
    </submittedName>
</protein>
<accession>A0A1B2DY61</accession>
<keyword evidence="2" id="KW-0732">Signal</keyword>
<evidence type="ECO:0000256" key="1">
    <source>
        <dbReference type="SAM" id="MobiDB-lite"/>
    </source>
</evidence>
<dbReference type="KEGG" id="pib:BBD41_08465"/>
<gene>
    <name evidence="4" type="ORF">BBD41_08465</name>
</gene>
<proteinExistence type="predicted"/>
<dbReference type="Pfam" id="PF07833">
    <property type="entry name" value="Cu_amine_oxidN1"/>
    <property type="match status" value="1"/>
</dbReference>
<organism evidence="4">
    <name type="scientific">Paenibacillus ihbetae</name>
    <dbReference type="NCBI Taxonomy" id="1870820"/>
    <lineage>
        <taxon>Bacteria</taxon>
        <taxon>Bacillati</taxon>
        <taxon>Bacillota</taxon>
        <taxon>Bacilli</taxon>
        <taxon>Bacillales</taxon>
        <taxon>Paenibacillaceae</taxon>
        <taxon>Paenibacillus</taxon>
    </lineage>
</organism>
<evidence type="ECO:0000313" key="4">
    <source>
        <dbReference type="EMBL" id="ANY72612.1"/>
    </source>
</evidence>
<evidence type="ECO:0000256" key="2">
    <source>
        <dbReference type="SAM" id="SignalP"/>
    </source>
</evidence>
<feature type="domain" description="Copper amine oxidase-like N-terminal" evidence="3">
    <location>
        <begin position="395"/>
        <end position="487"/>
    </location>
</feature>